<accession>A0A0V1JF55</accession>
<keyword evidence="2" id="KW-1185">Reference proteome</keyword>
<comment type="caution">
    <text evidence="1">The sequence shown here is derived from an EMBL/GenBank/DDBJ whole genome shotgun (WGS) entry which is preliminary data.</text>
</comment>
<dbReference type="Proteomes" id="UP000054805">
    <property type="component" value="Unassembled WGS sequence"/>
</dbReference>
<reference evidence="1 2" key="1">
    <citation type="submission" date="2015-01" db="EMBL/GenBank/DDBJ databases">
        <title>Evolution of Trichinella species and genotypes.</title>
        <authorList>
            <person name="Korhonen P.K."/>
            <person name="Edoardo P."/>
            <person name="Giuseppe L.R."/>
            <person name="Gasser R.B."/>
        </authorList>
    </citation>
    <scope>NUCLEOTIDE SEQUENCE [LARGE SCALE GENOMIC DNA]</scope>
    <source>
        <strain evidence="1">ISS588</strain>
    </source>
</reference>
<dbReference type="AlphaFoldDB" id="A0A0V1JF55"/>
<evidence type="ECO:0000313" key="1">
    <source>
        <dbReference type="EMBL" id="KRZ33640.1"/>
    </source>
</evidence>
<organism evidence="1 2">
    <name type="scientific">Trichinella pseudospiralis</name>
    <name type="common">Parasitic roundworm</name>
    <dbReference type="NCBI Taxonomy" id="6337"/>
    <lineage>
        <taxon>Eukaryota</taxon>
        <taxon>Metazoa</taxon>
        <taxon>Ecdysozoa</taxon>
        <taxon>Nematoda</taxon>
        <taxon>Enoplea</taxon>
        <taxon>Dorylaimia</taxon>
        <taxon>Trichinellida</taxon>
        <taxon>Trichinellidae</taxon>
        <taxon>Trichinella</taxon>
    </lineage>
</organism>
<dbReference type="EMBL" id="JYDS01000008">
    <property type="protein sequence ID" value="KRZ33640.1"/>
    <property type="molecule type" value="Genomic_DNA"/>
</dbReference>
<proteinExistence type="predicted"/>
<name>A0A0V1JF55_TRIPS</name>
<gene>
    <name evidence="1" type="ORF">T4B_13113</name>
</gene>
<protein>
    <submittedName>
        <fullName evidence="1">Uncharacterized protein</fullName>
    </submittedName>
</protein>
<sequence>MTRTDPLSMSSDICALGKGNQNPKSNLFVVCCVNLKSIWKRYNIAGAVWSNLQQWQPDFKNELFHSESFLNMMKLNI</sequence>
<evidence type="ECO:0000313" key="2">
    <source>
        <dbReference type="Proteomes" id="UP000054805"/>
    </source>
</evidence>